<accession>A0AAU7AY12</accession>
<dbReference type="Pfam" id="PF01638">
    <property type="entry name" value="HxlR"/>
    <property type="match status" value="1"/>
</dbReference>
<organism evidence="6">
    <name type="scientific">Paraconexibacter sp. AEG42_29</name>
    <dbReference type="NCBI Taxonomy" id="2997339"/>
    <lineage>
        <taxon>Bacteria</taxon>
        <taxon>Bacillati</taxon>
        <taxon>Actinomycetota</taxon>
        <taxon>Thermoleophilia</taxon>
        <taxon>Solirubrobacterales</taxon>
        <taxon>Paraconexibacteraceae</taxon>
        <taxon>Paraconexibacter</taxon>
    </lineage>
</organism>
<dbReference type="InterPro" id="IPR036390">
    <property type="entry name" value="WH_DNA-bd_sf"/>
</dbReference>
<evidence type="ECO:0000313" key="6">
    <source>
        <dbReference type="EMBL" id="XAY06526.1"/>
    </source>
</evidence>
<evidence type="ECO:0000256" key="2">
    <source>
        <dbReference type="ARBA" id="ARBA00023125"/>
    </source>
</evidence>
<dbReference type="AlphaFoldDB" id="A0AAU7AY12"/>
<dbReference type="InterPro" id="IPR036388">
    <property type="entry name" value="WH-like_DNA-bd_sf"/>
</dbReference>
<evidence type="ECO:0000256" key="4">
    <source>
        <dbReference type="SAM" id="MobiDB-lite"/>
    </source>
</evidence>
<dbReference type="InterPro" id="IPR002577">
    <property type="entry name" value="HTH_HxlR"/>
</dbReference>
<gene>
    <name evidence="6" type="ORF">DSM112329_03397</name>
</gene>
<dbReference type="PROSITE" id="PS51118">
    <property type="entry name" value="HTH_HXLR"/>
    <property type="match status" value="1"/>
</dbReference>
<evidence type="ECO:0000256" key="3">
    <source>
        <dbReference type="ARBA" id="ARBA00023163"/>
    </source>
</evidence>
<keyword evidence="3" id="KW-0804">Transcription</keyword>
<feature type="domain" description="HTH hxlR-type" evidence="5">
    <location>
        <begin position="33"/>
        <end position="124"/>
    </location>
</feature>
<proteinExistence type="predicted"/>
<keyword evidence="1" id="KW-0805">Transcription regulation</keyword>
<dbReference type="PANTHER" id="PTHR33204:SF37">
    <property type="entry name" value="HTH-TYPE TRANSCRIPTIONAL REGULATOR YODB"/>
    <property type="match status" value="1"/>
</dbReference>
<dbReference type="KEGG" id="parq:DSM112329_03397"/>
<dbReference type="GO" id="GO:0003677">
    <property type="term" value="F:DNA binding"/>
    <property type="evidence" value="ECO:0007669"/>
    <property type="project" value="UniProtKB-KW"/>
</dbReference>
<keyword evidence="2" id="KW-0238">DNA-binding</keyword>
<protein>
    <recommendedName>
        <fullName evidence="5">HTH hxlR-type domain-containing protein</fullName>
    </recommendedName>
</protein>
<dbReference type="PANTHER" id="PTHR33204">
    <property type="entry name" value="TRANSCRIPTIONAL REGULATOR, MARR FAMILY"/>
    <property type="match status" value="1"/>
</dbReference>
<dbReference type="EMBL" id="CP114014">
    <property type="protein sequence ID" value="XAY06526.1"/>
    <property type="molecule type" value="Genomic_DNA"/>
</dbReference>
<reference evidence="6" key="1">
    <citation type="submission" date="2022-12" db="EMBL/GenBank/DDBJ databases">
        <title>Paraconexibacter alkalitolerans sp. nov. and Baekduia alba sp. nov., isolated from soil and emended description of the genera Paraconexibacter (Chun et al., 2020) and Baekduia (An et al., 2020).</title>
        <authorList>
            <person name="Vieira S."/>
            <person name="Huber K.J."/>
            <person name="Geppert A."/>
            <person name="Wolf J."/>
            <person name="Neumann-Schaal M."/>
            <person name="Muesken M."/>
            <person name="Overmann J."/>
        </authorList>
    </citation>
    <scope>NUCLEOTIDE SEQUENCE</scope>
    <source>
        <strain evidence="6">AEG42_29</strain>
    </source>
</reference>
<dbReference type="Gene3D" id="1.10.10.10">
    <property type="entry name" value="Winged helix-like DNA-binding domain superfamily/Winged helix DNA-binding domain"/>
    <property type="match status" value="1"/>
</dbReference>
<dbReference type="SUPFAM" id="SSF46785">
    <property type="entry name" value="Winged helix' DNA-binding domain"/>
    <property type="match status" value="1"/>
</dbReference>
<sequence length="124" mass="13514">MAETQVPAYDRGVPARKPTPRPGQPVRGSKSGQPLMALFDLLGRRWAITVLWSLRHSPLNFRELQAAAEGIATSVLNTRLRELREAALVVTGDDGYELTELGASLLAAGQPLVAWADAWAEERP</sequence>
<evidence type="ECO:0000259" key="5">
    <source>
        <dbReference type="PROSITE" id="PS51118"/>
    </source>
</evidence>
<feature type="region of interest" description="Disordered" evidence="4">
    <location>
        <begin position="1"/>
        <end position="32"/>
    </location>
</feature>
<name>A0AAU7AY12_9ACTN</name>
<evidence type="ECO:0000256" key="1">
    <source>
        <dbReference type="ARBA" id="ARBA00023015"/>
    </source>
</evidence>